<evidence type="ECO:0000256" key="2">
    <source>
        <dbReference type="SAM" id="Phobius"/>
    </source>
</evidence>
<dbReference type="Pfam" id="PF13519">
    <property type="entry name" value="VWA_2"/>
    <property type="match status" value="1"/>
</dbReference>
<reference evidence="4 5" key="1">
    <citation type="submission" date="2015-02" db="EMBL/GenBank/DDBJ databases">
        <title>Draft genome sequences of ten Microbacterium spp. with emphasis on heavy metal contaminated environments.</title>
        <authorList>
            <person name="Corretto E."/>
        </authorList>
    </citation>
    <scope>NUCLEOTIDE SEQUENCE [LARGE SCALE GENOMIC DNA]</scope>
    <source>
        <strain evidence="4 5">BEL4b</strain>
    </source>
</reference>
<evidence type="ECO:0000313" key="5">
    <source>
        <dbReference type="Proteomes" id="UP000033640"/>
    </source>
</evidence>
<protein>
    <submittedName>
        <fullName evidence="4">von Willebrand factor type A domain protein</fullName>
    </submittedName>
</protein>
<feature type="transmembrane region" description="Helical" evidence="2">
    <location>
        <begin position="6"/>
        <end position="28"/>
    </location>
</feature>
<accession>A0A0F0LH72</accession>
<keyword evidence="2" id="KW-0472">Membrane</keyword>
<feature type="compositionally biased region" description="Polar residues" evidence="1">
    <location>
        <begin position="64"/>
        <end position="78"/>
    </location>
</feature>
<comment type="caution">
    <text evidence="4">The sequence shown here is derived from an EMBL/GenBank/DDBJ whole genome shotgun (WGS) entry which is preliminary data.</text>
</comment>
<dbReference type="AlphaFoldDB" id="A0A0F0LH72"/>
<feature type="region of interest" description="Disordered" evidence="1">
    <location>
        <begin position="375"/>
        <end position="416"/>
    </location>
</feature>
<feature type="region of interest" description="Disordered" evidence="1">
    <location>
        <begin position="36"/>
        <end position="78"/>
    </location>
</feature>
<keyword evidence="2" id="KW-0812">Transmembrane</keyword>
<sequence>MIVQPVLHPLLLLLLFAPVIALIIWIIVRPAPAGSLKQSPPGSPTQSPPGSPTQSPPGPLKQSPPGSLKQSPPGSLSLSKGHAHRTLWSLRLVMVLACLVMLLRPGIPGGATQTLATDTDILLVVDTTSSIVAEDWADGQPRLDGVREDVAALVTEYPGARFALVTFDAAAQLRMPLTTDTTALVGSLGVLRPEVTSRSRGSSIGIAAPLVAETLQAAAESSPDRSRMVFYFGDGEQTAATTPEPFSESAKYTDSGAVFGYGTAEGGPMRITTGGLGPDDSGYIEYQGADALSTIDEANLKTVAEQLGVEYQHRTADTPPTLPEAPSTTTSYAESGEVGNVIELYWIAALLIVALLGFELTRATMLIARLRGLRAPRPTPQPTRKMSVAAPVEAPQPTRKWVAEPVEASQPDGGAR</sequence>
<dbReference type="PATRIC" id="fig|82380.11.peg.298"/>
<organism evidence="4 5">
    <name type="scientific">Microbacterium oxydans</name>
    <dbReference type="NCBI Taxonomy" id="82380"/>
    <lineage>
        <taxon>Bacteria</taxon>
        <taxon>Bacillati</taxon>
        <taxon>Actinomycetota</taxon>
        <taxon>Actinomycetes</taxon>
        <taxon>Micrococcales</taxon>
        <taxon>Microbacteriaceae</taxon>
        <taxon>Microbacterium</taxon>
    </lineage>
</organism>
<dbReference type="Gene3D" id="3.40.50.410">
    <property type="entry name" value="von Willebrand factor, type A domain"/>
    <property type="match status" value="1"/>
</dbReference>
<dbReference type="PROSITE" id="PS50234">
    <property type="entry name" value="VWFA"/>
    <property type="match status" value="1"/>
</dbReference>
<dbReference type="Proteomes" id="UP000033640">
    <property type="component" value="Unassembled WGS sequence"/>
</dbReference>
<evidence type="ECO:0000259" key="3">
    <source>
        <dbReference type="PROSITE" id="PS50234"/>
    </source>
</evidence>
<dbReference type="InterPro" id="IPR002035">
    <property type="entry name" value="VWF_A"/>
</dbReference>
<gene>
    <name evidence="4" type="ORF">RS83_00283</name>
</gene>
<proteinExistence type="predicted"/>
<dbReference type="RefSeq" id="WP_231587704.1">
    <property type="nucleotide sequence ID" value="NZ_JYIW01000015.1"/>
</dbReference>
<feature type="domain" description="VWFA" evidence="3">
    <location>
        <begin position="120"/>
        <end position="295"/>
    </location>
</feature>
<dbReference type="SUPFAM" id="SSF53300">
    <property type="entry name" value="vWA-like"/>
    <property type="match status" value="1"/>
</dbReference>
<keyword evidence="2" id="KW-1133">Transmembrane helix</keyword>
<name>A0A0F0LH72_9MICO</name>
<dbReference type="InterPro" id="IPR036465">
    <property type="entry name" value="vWFA_dom_sf"/>
</dbReference>
<dbReference type="EMBL" id="JYIW01000015">
    <property type="protein sequence ID" value="KJL32009.1"/>
    <property type="molecule type" value="Genomic_DNA"/>
</dbReference>
<feature type="compositionally biased region" description="Pro residues" evidence="1">
    <location>
        <begin position="41"/>
        <end position="59"/>
    </location>
</feature>
<evidence type="ECO:0000256" key="1">
    <source>
        <dbReference type="SAM" id="MobiDB-lite"/>
    </source>
</evidence>
<evidence type="ECO:0000313" key="4">
    <source>
        <dbReference type="EMBL" id="KJL32009.1"/>
    </source>
</evidence>